<name>A0A1L3KI04_9VIRU</name>
<protein>
    <recommendedName>
        <fullName evidence="2">Maturation protein</fullName>
    </recommendedName>
</protein>
<reference evidence="1" key="1">
    <citation type="journal article" date="2016" name="Nature">
        <title>Redefining the invertebrate RNA virosphere.</title>
        <authorList>
            <person name="Shi M."/>
            <person name="Lin X.D."/>
            <person name="Tian J.H."/>
            <person name="Chen L.J."/>
            <person name="Chen X."/>
            <person name="Li C.X."/>
            <person name="Qin X.C."/>
            <person name="Li J."/>
            <person name="Cao J.P."/>
            <person name="Eden J.S."/>
            <person name="Buchmann J."/>
            <person name="Wang W."/>
            <person name="Xu J."/>
            <person name="Holmes E.C."/>
            <person name="Zhang Y.Z."/>
        </authorList>
    </citation>
    <scope>NUCLEOTIDE SEQUENCE</scope>
    <source>
        <strain evidence="1">BHTSS17923</strain>
    </source>
</reference>
<organism evidence="1">
    <name type="scientific">Beihai levi-like virus 10</name>
    <dbReference type="NCBI Taxonomy" id="1922395"/>
    <lineage>
        <taxon>Viruses</taxon>
        <taxon>Riboviria</taxon>
    </lineage>
</organism>
<accession>A0A1L3KI04</accession>
<proteinExistence type="predicted"/>
<dbReference type="EMBL" id="KX883492">
    <property type="protein sequence ID" value="APG77050.1"/>
    <property type="molecule type" value="Genomic_RNA"/>
</dbReference>
<evidence type="ECO:0008006" key="2">
    <source>
        <dbReference type="Google" id="ProtNLM"/>
    </source>
</evidence>
<evidence type="ECO:0000313" key="1">
    <source>
        <dbReference type="EMBL" id="APG77050.1"/>
    </source>
</evidence>
<sequence>MSFRDRSQTDNDRFGTVYRDGSVYTTKSSYDYHRCLDEVIVGDGGYFNTRHYTVTGGILNGTYRWAGRDWKVENLPPVPPGGPAGNNSVWNLSEDIFSPDDTYYATRIAAETNPSRPDVDIGVFLGELRDIPHLFKVFGDTALKTVSRANLAYWFGWRPLANDLLKIVNFSDIADKRYVELKKLYESGLSYTRVMDRFKTPKVDRGDALMHNTPAWMLSRSTTSEEKVSCHIKWRPTTLPPSNDSELRALARRVAFGLTVDPSTAWELMPWSWLVDWFSSVGDYLSLYRNLVPSEYYDLFVMRERINETRTTTSYLKDTGGRFGKDISTQVKSNGDPVYRTIIRSRSRATPGITLNPALQWLTLRQWSILGSLYVVKNRNSIRRR</sequence>